<comment type="caution">
    <text evidence="9">The sequence shown here is derived from an EMBL/GenBank/DDBJ whole genome shotgun (WGS) entry which is preliminary data.</text>
</comment>
<dbReference type="Proteomes" id="UP000551878">
    <property type="component" value="Unassembled WGS sequence"/>
</dbReference>
<evidence type="ECO:0000256" key="6">
    <source>
        <dbReference type="RuleBase" id="RU000553"/>
    </source>
</evidence>
<feature type="active site" evidence="5">
    <location>
        <position position="37"/>
    </location>
</feature>
<dbReference type="Pfam" id="PF00708">
    <property type="entry name" value="Acylphosphatase"/>
    <property type="match status" value="1"/>
</dbReference>
<dbReference type="RefSeq" id="WP_184665085.1">
    <property type="nucleotide sequence ID" value="NZ_JACHHB010000015.1"/>
</dbReference>
<dbReference type="SUPFAM" id="SSF54975">
    <property type="entry name" value="Acylphosphatase/BLUF domain-like"/>
    <property type="match status" value="1"/>
</dbReference>
<dbReference type="PROSITE" id="PS00150">
    <property type="entry name" value="ACYLPHOSPHATASE_1"/>
    <property type="match status" value="1"/>
</dbReference>
<dbReference type="PANTHER" id="PTHR47268">
    <property type="entry name" value="ACYLPHOSPHATASE"/>
    <property type="match status" value="1"/>
</dbReference>
<evidence type="ECO:0000256" key="7">
    <source>
        <dbReference type="RuleBase" id="RU004168"/>
    </source>
</evidence>
<name>A0A840QTT5_9BACI</name>
<dbReference type="GO" id="GO:0003998">
    <property type="term" value="F:acylphosphatase activity"/>
    <property type="evidence" value="ECO:0007669"/>
    <property type="project" value="UniProtKB-EC"/>
</dbReference>
<feature type="domain" description="Acylphosphatase-like" evidence="8">
    <location>
        <begin position="4"/>
        <end position="91"/>
    </location>
</feature>
<evidence type="ECO:0000313" key="10">
    <source>
        <dbReference type="Proteomes" id="UP000551878"/>
    </source>
</evidence>
<evidence type="ECO:0000259" key="8">
    <source>
        <dbReference type="PROSITE" id="PS51160"/>
    </source>
</evidence>
<protein>
    <recommendedName>
        <fullName evidence="3 5">Acylphosphatase</fullName>
        <ecNumber evidence="2 5">3.6.1.7</ecNumber>
    </recommendedName>
</protein>
<dbReference type="AlphaFoldDB" id="A0A840QTT5"/>
<proteinExistence type="inferred from homology"/>
<evidence type="ECO:0000313" key="9">
    <source>
        <dbReference type="EMBL" id="MBB5174677.1"/>
    </source>
</evidence>
<dbReference type="PANTHER" id="PTHR47268:SF4">
    <property type="entry name" value="ACYLPHOSPHATASE"/>
    <property type="match status" value="1"/>
</dbReference>
<dbReference type="PROSITE" id="PS51160">
    <property type="entry name" value="ACYLPHOSPHATASE_3"/>
    <property type="match status" value="1"/>
</dbReference>
<evidence type="ECO:0000256" key="2">
    <source>
        <dbReference type="ARBA" id="ARBA00012150"/>
    </source>
</evidence>
<feature type="active site" evidence="5">
    <location>
        <position position="19"/>
    </location>
</feature>
<organism evidence="9 10">
    <name type="scientific">Texcoconibacillus texcoconensis</name>
    <dbReference type="NCBI Taxonomy" id="1095777"/>
    <lineage>
        <taxon>Bacteria</taxon>
        <taxon>Bacillati</taxon>
        <taxon>Bacillota</taxon>
        <taxon>Bacilli</taxon>
        <taxon>Bacillales</taxon>
        <taxon>Bacillaceae</taxon>
        <taxon>Texcoconibacillus</taxon>
    </lineage>
</organism>
<comment type="catalytic activity">
    <reaction evidence="4 5 6">
        <text>an acyl phosphate + H2O = a carboxylate + phosphate + H(+)</text>
        <dbReference type="Rhea" id="RHEA:14965"/>
        <dbReference type="ChEBI" id="CHEBI:15377"/>
        <dbReference type="ChEBI" id="CHEBI:15378"/>
        <dbReference type="ChEBI" id="CHEBI:29067"/>
        <dbReference type="ChEBI" id="CHEBI:43474"/>
        <dbReference type="ChEBI" id="CHEBI:59918"/>
        <dbReference type="EC" id="3.6.1.7"/>
    </reaction>
</comment>
<dbReference type="InterPro" id="IPR036046">
    <property type="entry name" value="Acylphosphatase-like_dom_sf"/>
</dbReference>
<evidence type="ECO:0000256" key="5">
    <source>
        <dbReference type="PROSITE-ProRule" id="PRU00520"/>
    </source>
</evidence>
<gene>
    <name evidence="9" type="ORF">HNQ41_002894</name>
</gene>
<dbReference type="InterPro" id="IPR017968">
    <property type="entry name" value="Acylphosphatase_CS"/>
</dbReference>
<keyword evidence="10" id="KW-1185">Reference proteome</keyword>
<dbReference type="PRINTS" id="PR00112">
    <property type="entry name" value="ACYLPHPHTASE"/>
</dbReference>
<evidence type="ECO:0000256" key="3">
    <source>
        <dbReference type="ARBA" id="ARBA00015991"/>
    </source>
</evidence>
<sequence length="91" mass="10212">MLKRIHATVSGRVQGVGFRFFTQQIATEYHLTGWVRNCSDGTVELEAEGGPQNIKSFLEKVKKGTIAAKVEHINVNDIPVRNEEKGFNIKK</sequence>
<evidence type="ECO:0000256" key="4">
    <source>
        <dbReference type="ARBA" id="ARBA00047645"/>
    </source>
</evidence>
<dbReference type="Gene3D" id="3.30.70.100">
    <property type="match status" value="1"/>
</dbReference>
<dbReference type="EC" id="3.6.1.7" evidence="2 5"/>
<dbReference type="InterPro" id="IPR001792">
    <property type="entry name" value="Acylphosphatase-like_dom"/>
</dbReference>
<dbReference type="EMBL" id="JACHHB010000015">
    <property type="protein sequence ID" value="MBB5174677.1"/>
    <property type="molecule type" value="Genomic_DNA"/>
</dbReference>
<evidence type="ECO:0000256" key="1">
    <source>
        <dbReference type="ARBA" id="ARBA00005614"/>
    </source>
</evidence>
<dbReference type="InterPro" id="IPR020456">
    <property type="entry name" value="Acylphosphatase"/>
</dbReference>
<reference evidence="9 10" key="1">
    <citation type="submission" date="2020-08" db="EMBL/GenBank/DDBJ databases">
        <title>Genomic Encyclopedia of Type Strains, Phase IV (KMG-IV): sequencing the most valuable type-strain genomes for metagenomic binning, comparative biology and taxonomic classification.</title>
        <authorList>
            <person name="Goeker M."/>
        </authorList>
    </citation>
    <scope>NUCLEOTIDE SEQUENCE [LARGE SCALE GENOMIC DNA]</scope>
    <source>
        <strain evidence="9 10">DSM 24696</strain>
    </source>
</reference>
<keyword evidence="5 6" id="KW-0378">Hydrolase</keyword>
<dbReference type="PROSITE" id="PS00151">
    <property type="entry name" value="ACYLPHOSPHATASE_2"/>
    <property type="match status" value="1"/>
</dbReference>
<accession>A0A840QTT5</accession>
<comment type="similarity">
    <text evidence="1 7">Belongs to the acylphosphatase family.</text>
</comment>